<organism evidence="1">
    <name type="scientific">viral metagenome</name>
    <dbReference type="NCBI Taxonomy" id="1070528"/>
    <lineage>
        <taxon>unclassified sequences</taxon>
        <taxon>metagenomes</taxon>
        <taxon>organismal metagenomes</taxon>
    </lineage>
</organism>
<gene>
    <name evidence="1" type="ORF">MM415B01220_0012</name>
</gene>
<dbReference type="Gene3D" id="3.90.550.10">
    <property type="entry name" value="Spore Coat Polysaccharide Biosynthesis Protein SpsA, Chain A"/>
    <property type="match status" value="1"/>
</dbReference>
<evidence type="ECO:0008006" key="2">
    <source>
        <dbReference type="Google" id="ProtNLM"/>
    </source>
</evidence>
<dbReference type="EMBL" id="MT141389">
    <property type="protein sequence ID" value="QJA59934.1"/>
    <property type="molecule type" value="Genomic_DNA"/>
</dbReference>
<dbReference type="InterPro" id="IPR029044">
    <property type="entry name" value="Nucleotide-diphossugar_trans"/>
</dbReference>
<reference evidence="1" key="1">
    <citation type="submission" date="2020-03" db="EMBL/GenBank/DDBJ databases">
        <title>The deep terrestrial virosphere.</title>
        <authorList>
            <person name="Holmfeldt K."/>
            <person name="Nilsson E."/>
            <person name="Simone D."/>
            <person name="Lopez-Fernandez M."/>
            <person name="Wu X."/>
            <person name="de Brujin I."/>
            <person name="Lundin D."/>
            <person name="Andersson A."/>
            <person name="Bertilsson S."/>
            <person name="Dopson M."/>
        </authorList>
    </citation>
    <scope>NUCLEOTIDE SEQUENCE</scope>
    <source>
        <strain evidence="1">MM415B01220</strain>
    </source>
</reference>
<proteinExistence type="predicted"/>
<protein>
    <recommendedName>
        <fullName evidence="2">Glycosyltransferase</fullName>
    </recommendedName>
</protein>
<sequence>MIDQEVLAWATAIYEAVKTPAWFALQKLGFRLARQFHEDSLWLLRQPHDRLTYPYCVYWYVNAMFDRERSDGRRADWFLWIEDDIVPQDDLYEKLRAAADPEDRPYVSALAYTRTPPYGPGIASVSKLGNVNTRTQWEDVPQSGTHPTDSVGMCAALFHRSLFDRIPEPWFGVMPPNKRGGIGPDAFWCSRLIENGIQPYVCCDAEVEHIGPPVLINRNSARRWRASRDIV</sequence>
<name>A0A6M3IRL1_9ZZZZ</name>
<dbReference type="AlphaFoldDB" id="A0A6M3IRL1"/>
<accession>A0A6M3IRL1</accession>
<evidence type="ECO:0000313" key="1">
    <source>
        <dbReference type="EMBL" id="QJA59934.1"/>
    </source>
</evidence>
<dbReference type="SUPFAM" id="SSF53448">
    <property type="entry name" value="Nucleotide-diphospho-sugar transferases"/>
    <property type="match status" value="1"/>
</dbReference>